<protein>
    <submittedName>
        <fullName evidence="1">Uncharacterized protein</fullName>
    </submittedName>
</protein>
<organism evidence="1">
    <name type="scientific">Podoviridae sp. ctZkC8</name>
    <dbReference type="NCBI Taxonomy" id="2825259"/>
    <lineage>
        <taxon>Viruses</taxon>
        <taxon>Duplodnaviria</taxon>
        <taxon>Heunggongvirae</taxon>
        <taxon>Uroviricota</taxon>
        <taxon>Caudoviricetes</taxon>
    </lineage>
</organism>
<accession>A0A8S5UBF4</accession>
<sequence length="47" mass="5455">MPGLKGDPLYMYHRNQAKLDLQRAGIENPTEDQIDRRFMDNAIVADH</sequence>
<name>A0A8S5UBF4_9CAUD</name>
<dbReference type="EMBL" id="BK016062">
    <property type="protein sequence ID" value="DAF91809.1"/>
    <property type="molecule type" value="Genomic_DNA"/>
</dbReference>
<proteinExistence type="predicted"/>
<evidence type="ECO:0000313" key="1">
    <source>
        <dbReference type="EMBL" id="DAF91809.1"/>
    </source>
</evidence>
<reference evidence="1" key="1">
    <citation type="journal article" date="2021" name="Proc. Natl. Acad. Sci. U.S.A.">
        <title>A Catalog of Tens of Thousands of Viruses from Human Metagenomes Reveals Hidden Associations with Chronic Diseases.</title>
        <authorList>
            <person name="Tisza M.J."/>
            <person name="Buck C.B."/>
        </authorList>
    </citation>
    <scope>NUCLEOTIDE SEQUENCE</scope>
    <source>
        <strain evidence="1">CtZkC8</strain>
    </source>
</reference>